<evidence type="ECO:0000313" key="5">
    <source>
        <dbReference type="Proteomes" id="UP000445000"/>
    </source>
</evidence>
<dbReference type="Pfam" id="PF04773">
    <property type="entry name" value="FecR"/>
    <property type="match status" value="1"/>
</dbReference>
<evidence type="ECO:0000259" key="3">
    <source>
        <dbReference type="Pfam" id="PF16220"/>
    </source>
</evidence>
<dbReference type="Proteomes" id="UP000445000">
    <property type="component" value="Unassembled WGS sequence"/>
</dbReference>
<dbReference type="AlphaFoldDB" id="A0A829YCY7"/>
<feature type="domain" description="FecR N-terminal" evidence="3">
    <location>
        <begin position="20"/>
        <end position="60"/>
    </location>
</feature>
<keyword evidence="1" id="KW-0472">Membrane</keyword>
<comment type="caution">
    <text evidence="4">The sequence shown here is derived from an EMBL/GenBank/DDBJ whole genome shotgun (WGS) entry which is preliminary data.</text>
</comment>
<dbReference type="InterPro" id="IPR006860">
    <property type="entry name" value="FecR"/>
</dbReference>
<evidence type="ECO:0000256" key="1">
    <source>
        <dbReference type="SAM" id="Phobius"/>
    </source>
</evidence>
<dbReference type="Gene3D" id="3.55.50.30">
    <property type="match status" value="1"/>
</dbReference>
<dbReference type="GO" id="GO:0016989">
    <property type="term" value="F:sigma factor antagonist activity"/>
    <property type="evidence" value="ECO:0007669"/>
    <property type="project" value="TreeGrafter"/>
</dbReference>
<reference evidence="5" key="1">
    <citation type="submission" date="2020-01" db="EMBL/GenBank/DDBJ databases">
        <title>'Steroidobacter agaridevorans' sp. nov., agar-degrading bacteria isolated from rhizosphere soils.</title>
        <authorList>
            <person name="Ikenaga M."/>
            <person name="Kataoka M."/>
            <person name="Murouchi A."/>
            <person name="Katsuragi S."/>
            <person name="Sakai M."/>
        </authorList>
    </citation>
    <scope>NUCLEOTIDE SEQUENCE [LARGE SCALE GENOMIC DNA]</scope>
    <source>
        <strain evidence="5">YU21-B</strain>
    </source>
</reference>
<feature type="domain" description="FecR protein" evidence="2">
    <location>
        <begin position="141"/>
        <end position="232"/>
    </location>
</feature>
<evidence type="ECO:0000313" key="4">
    <source>
        <dbReference type="EMBL" id="GFE81105.1"/>
    </source>
</evidence>
<accession>A0A829YCY7</accession>
<feature type="transmembrane region" description="Helical" evidence="1">
    <location>
        <begin position="111"/>
        <end position="130"/>
    </location>
</feature>
<name>A0A829YCY7_9GAMM</name>
<keyword evidence="4" id="KW-0808">Transferase</keyword>
<keyword evidence="1" id="KW-1133">Transmembrane helix</keyword>
<dbReference type="EMBL" id="BLJN01000003">
    <property type="protein sequence ID" value="GFE81105.1"/>
    <property type="molecule type" value="Genomic_DNA"/>
</dbReference>
<dbReference type="InterPro" id="IPR012373">
    <property type="entry name" value="Ferrdict_sens_TM"/>
</dbReference>
<dbReference type="RefSeq" id="WP_161812802.1">
    <property type="nucleotide sequence ID" value="NZ_BLJN01000003.1"/>
</dbReference>
<organism evidence="4 5">
    <name type="scientific">Steroidobacter agaridevorans</name>
    <dbReference type="NCBI Taxonomy" id="2695856"/>
    <lineage>
        <taxon>Bacteria</taxon>
        <taxon>Pseudomonadati</taxon>
        <taxon>Pseudomonadota</taxon>
        <taxon>Gammaproteobacteria</taxon>
        <taxon>Steroidobacterales</taxon>
        <taxon>Steroidobacteraceae</taxon>
        <taxon>Steroidobacter</taxon>
    </lineage>
</organism>
<keyword evidence="1" id="KW-0812">Transmembrane</keyword>
<gene>
    <name evidence="4" type="ORF">GCM10011487_31050</name>
</gene>
<keyword evidence="5" id="KW-1185">Reference proteome</keyword>
<proteinExistence type="predicted"/>
<dbReference type="InterPro" id="IPR032623">
    <property type="entry name" value="FecR_N"/>
</dbReference>
<protein>
    <submittedName>
        <fullName evidence="4">Histidine kinase</fullName>
    </submittedName>
</protein>
<evidence type="ECO:0000259" key="2">
    <source>
        <dbReference type="Pfam" id="PF04773"/>
    </source>
</evidence>
<dbReference type="PANTHER" id="PTHR30273:SF2">
    <property type="entry name" value="PROTEIN FECR"/>
    <property type="match status" value="1"/>
</dbReference>
<dbReference type="PANTHER" id="PTHR30273">
    <property type="entry name" value="PERIPLASMIC SIGNAL SENSOR AND SIGMA FACTOR ACTIVATOR FECR-RELATED"/>
    <property type="match status" value="1"/>
</dbReference>
<sequence length="361" mass="39853">MQPDQDNTRDPATAHARQCAAHWLSVLSDENCTEAERKQFFAWLRASGQHVDEFLRLSRLTGRMSQRELWPDMTVAELIAAAKASGDGNVTALDFQPEVIAARPERKTVRWPLAAAIACVCVLVGLIAGGPQLQQWLAPEYVTAVGEQRSITLEDGSVVELNSRSRLRAHFKADLRAIELLEGEAIFRVSKDPHRPFRVRTGATDIVAVGTAFNVKASDSRTVVTVLEGRVRVNQRDAMERSAAATNKAINEFELAVGDQLIVAKAQPAIRVSLRDTEKVTSWTERRLIFEDTPLSAAVSEFARYSPRAIRIEDPAVAERKINGVFDATDPASLAEFLRGDETLSVRNEADGWVVSSRLPD</sequence>
<keyword evidence="4" id="KW-0418">Kinase</keyword>
<dbReference type="Pfam" id="PF16220">
    <property type="entry name" value="DUF4880"/>
    <property type="match status" value="1"/>
</dbReference>
<dbReference type="PIRSF" id="PIRSF018266">
    <property type="entry name" value="FecR"/>
    <property type="match status" value="1"/>
</dbReference>
<dbReference type="Gene3D" id="2.60.120.1440">
    <property type="match status" value="1"/>
</dbReference>
<dbReference type="GO" id="GO:0016301">
    <property type="term" value="F:kinase activity"/>
    <property type="evidence" value="ECO:0007669"/>
    <property type="project" value="UniProtKB-KW"/>
</dbReference>